<dbReference type="AlphaFoldDB" id="A0A1I7SS73"/>
<gene>
    <name evidence="4" type="ORF">BXYJ_LOCUS5921</name>
</gene>
<sequence length="159" mass="18115">MARNKQATPVAHLQTARKSVTNRASFLRGGGPQNAVAEPKKTKSRKTKKAKDSQSQDLQFFSKNGKRIRVFEEIRRCQRQTISFIPRAAFFRLVKSIATEFSADLKYKVEAIMCLQEAAEAYLTQVFEDTNLLAMHAGRVTIMARDMKLAMRIRGNKNY</sequence>
<dbReference type="Proteomes" id="UP000582659">
    <property type="component" value="Unassembled WGS sequence"/>
</dbReference>
<name>A0A1I7SS73_BURXY</name>
<comment type="similarity">
    <text evidence="1">Belongs to the histone H3 family.</text>
</comment>
<dbReference type="eggNOG" id="KOG1745">
    <property type="taxonomic scope" value="Eukaryota"/>
</dbReference>
<proteinExistence type="inferred from homology"/>
<dbReference type="GO" id="GO:0030527">
    <property type="term" value="F:structural constituent of chromatin"/>
    <property type="evidence" value="ECO:0007669"/>
    <property type="project" value="InterPro"/>
</dbReference>
<reference evidence="7" key="1">
    <citation type="submission" date="2016-11" db="UniProtKB">
        <authorList>
            <consortium name="WormBaseParasite"/>
        </authorList>
    </citation>
    <scope>IDENTIFICATION</scope>
</reference>
<dbReference type="InterPro" id="IPR009072">
    <property type="entry name" value="Histone-fold"/>
</dbReference>
<evidence type="ECO:0000259" key="3">
    <source>
        <dbReference type="Pfam" id="PF00125"/>
    </source>
</evidence>
<evidence type="ECO:0000256" key="1">
    <source>
        <dbReference type="ARBA" id="ARBA00010343"/>
    </source>
</evidence>
<dbReference type="EMBL" id="CAJFDI010000003">
    <property type="protein sequence ID" value="CAD5219923.1"/>
    <property type="molecule type" value="Genomic_DNA"/>
</dbReference>
<dbReference type="GO" id="GO:0003677">
    <property type="term" value="F:DNA binding"/>
    <property type="evidence" value="ECO:0007669"/>
    <property type="project" value="InterPro"/>
</dbReference>
<dbReference type="GO" id="GO:0046982">
    <property type="term" value="F:protein heterodimerization activity"/>
    <property type="evidence" value="ECO:0007669"/>
    <property type="project" value="InterPro"/>
</dbReference>
<dbReference type="GO" id="GO:0000786">
    <property type="term" value="C:nucleosome"/>
    <property type="evidence" value="ECO:0007669"/>
    <property type="project" value="InterPro"/>
</dbReference>
<dbReference type="CDD" id="cd22911">
    <property type="entry name" value="HFD_H3"/>
    <property type="match status" value="1"/>
</dbReference>
<dbReference type="InterPro" id="IPR007125">
    <property type="entry name" value="H2A/H2B/H3"/>
</dbReference>
<dbReference type="InterPro" id="IPR000164">
    <property type="entry name" value="Histone_H3/CENP-A"/>
</dbReference>
<evidence type="ECO:0000313" key="6">
    <source>
        <dbReference type="Proteomes" id="UP000659654"/>
    </source>
</evidence>
<dbReference type="EMBL" id="CAJFCV020000003">
    <property type="protein sequence ID" value="CAG9105562.1"/>
    <property type="molecule type" value="Genomic_DNA"/>
</dbReference>
<reference evidence="4" key="2">
    <citation type="submission" date="2020-09" db="EMBL/GenBank/DDBJ databases">
        <authorList>
            <person name="Kikuchi T."/>
        </authorList>
    </citation>
    <scope>NUCLEOTIDE SEQUENCE</scope>
    <source>
        <strain evidence="4">Ka4C1</strain>
    </source>
</reference>
<dbReference type="SMART" id="SM00428">
    <property type="entry name" value="H3"/>
    <property type="match status" value="1"/>
</dbReference>
<dbReference type="WBParaSite" id="BXY_1589000.1">
    <property type="protein sequence ID" value="BXY_1589000.1"/>
    <property type="gene ID" value="BXY_1589000"/>
</dbReference>
<dbReference type="Proteomes" id="UP000095284">
    <property type="component" value="Unplaced"/>
</dbReference>
<dbReference type="Gene3D" id="1.10.20.10">
    <property type="entry name" value="Histone, subunit A"/>
    <property type="match status" value="1"/>
</dbReference>
<feature type="domain" description="Core Histone H2A/H2B/H3" evidence="3">
    <location>
        <begin position="72"/>
        <end position="153"/>
    </location>
</feature>
<evidence type="ECO:0000313" key="5">
    <source>
        <dbReference type="Proteomes" id="UP000095284"/>
    </source>
</evidence>
<evidence type="ECO:0000256" key="2">
    <source>
        <dbReference type="SAM" id="MobiDB-lite"/>
    </source>
</evidence>
<dbReference type="PANTHER" id="PTHR11426">
    <property type="entry name" value="HISTONE H3"/>
    <property type="match status" value="1"/>
</dbReference>
<protein>
    <submittedName>
        <fullName evidence="4">(pine wood nematode) hypothetical protein</fullName>
    </submittedName>
    <submittedName>
        <fullName evidence="7">Histone domain-containing protein</fullName>
    </submittedName>
</protein>
<dbReference type="PRINTS" id="PR00622">
    <property type="entry name" value="HISTONEH3"/>
</dbReference>
<dbReference type="OrthoDB" id="4025405at2759"/>
<evidence type="ECO:0000313" key="4">
    <source>
        <dbReference type="EMBL" id="CAD5219923.1"/>
    </source>
</evidence>
<keyword evidence="6" id="KW-1185">Reference proteome</keyword>
<feature type="region of interest" description="Disordered" evidence="2">
    <location>
        <begin position="1"/>
        <end position="56"/>
    </location>
</feature>
<dbReference type="SMR" id="A0A1I7SS73"/>
<evidence type="ECO:0000313" key="7">
    <source>
        <dbReference type="WBParaSite" id="BXY_1589000.1"/>
    </source>
</evidence>
<dbReference type="Pfam" id="PF00125">
    <property type="entry name" value="Histone"/>
    <property type="match status" value="1"/>
</dbReference>
<organism evidence="5 7">
    <name type="scientific">Bursaphelenchus xylophilus</name>
    <name type="common">Pinewood nematode worm</name>
    <name type="synonym">Aphelenchoides xylophilus</name>
    <dbReference type="NCBI Taxonomy" id="6326"/>
    <lineage>
        <taxon>Eukaryota</taxon>
        <taxon>Metazoa</taxon>
        <taxon>Ecdysozoa</taxon>
        <taxon>Nematoda</taxon>
        <taxon>Chromadorea</taxon>
        <taxon>Rhabditida</taxon>
        <taxon>Tylenchina</taxon>
        <taxon>Tylenchomorpha</taxon>
        <taxon>Aphelenchoidea</taxon>
        <taxon>Aphelenchoididae</taxon>
        <taxon>Bursaphelenchus</taxon>
    </lineage>
</organism>
<dbReference type="Proteomes" id="UP000659654">
    <property type="component" value="Unassembled WGS sequence"/>
</dbReference>
<accession>A0A1I7SS73</accession>
<dbReference type="SUPFAM" id="SSF47113">
    <property type="entry name" value="Histone-fold"/>
    <property type="match status" value="1"/>
</dbReference>